<accession>A0A0B1NZA9</accession>
<evidence type="ECO:0000313" key="1">
    <source>
        <dbReference type="EMBL" id="KHJ30026.1"/>
    </source>
</evidence>
<organism evidence="1 2">
    <name type="scientific">Uncinula necator</name>
    <name type="common">Grape powdery mildew</name>
    <dbReference type="NCBI Taxonomy" id="52586"/>
    <lineage>
        <taxon>Eukaryota</taxon>
        <taxon>Fungi</taxon>
        <taxon>Dikarya</taxon>
        <taxon>Ascomycota</taxon>
        <taxon>Pezizomycotina</taxon>
        <taxon>Leotiomycetes</taxon>
        <taxon>Erysiphales</taxon>
        <taxon>Erysiphaceae</taxon>
        <taxon>Erysiphe</taxon>
    </lineage>
</organism>
<dbReference type="AlphaFoldDB" id="A0A0B1NZA9"/>
<keyword evidence="2" id="KW-1185">Reference proteome</keyword>
<comment type="caution">
    <text evidence="1">The sequence shown here is derived from an EMBL/GenBank/DDBJ whole genome shotgun (WGS) entry which is preliminary data.</text>
</comment>
<evidence type="ECO:0000313" key="2">
    <source>
        <dbReference type="Proteomes" id="UP000030854"/>
    </source>
</evidence>
<name>A0A0B1NZA9_UNCNE</name>
<reference evidence="1 2" key="1">
    <citation type="journal article" date="2014" name="BMC Genomics">
        <title>Adaptive genomic structural variation in the grape powdery mildew pathogen, Erysiphe necator.</title>
        <authorList>
            <person name="Jones L."/>
            <person name="Riaz S."/>
            <person name="Morales-Cruz A."/>
            <person name="Amrine K.C."/>
            <person name="McGuire B."/>
            <person name="Gubler W.D."/>
            <person name="Walker M.A."/>
            <person name="Cantu D."/>
        </authorList>
    </citation>
    <scope>NUCLEOTIDE SEQUENCE [LARGE SCALE GENOMIC DNA]</scope>
    <source>
        <strain evidence="2">c</strain>
    </source>
</reference>
<sequence>MFLRIRLPQHIFRVSAPPMLPYDGKASNLRTFCSQLLNLFQDQDVSFPTEISKVRYAYQCLGPGALLKIRTHFRCLEDPSVRPKITSISKFLDALKRESGDPGLVYKATRAVDEMSQKNMTFHDFITKFQDNLVDSTYHDTGECSETELLVSVYLCDSKLPKE</sequence>
<dbReference type="HOGENOM" id="CLU_1628277_0_0_1"/>
<dbReference type="EMBL" id="JNVN01005586">
    <property type="protein sequence ID" value="KHJ30026.1"/>
    <property type="molecule type" value="Genomic_DNA"/>
</dbReference>
<dbReference type="Proteomes" id="UP000030854">
    <property type="component" value="Unassembled WGS sequence"/>
</dbReference>
<protein>
    <submittedName>
        <fullName evidence="1">Uncharacterized protein</fullName>
    </submittedName>
</protein>
<proteinExistence type="predicted"/>
<gene>
    <name evidence="1" type="ORF">EV44_g3344</name>
</gene>